<evidence type="ECO:0000313" key="5">
    <source>
        <dbReference type="Proteomes" id="UP001597102"/>
    </source>
</evidence>
<protein>
    <submittedName>
        <fullName evidence="4">CpaE family protein</fullName>
    </submittedName>
</protein>
<reference evidence="5" key="1">
    <citation type="journal article" date="2019" name="Int. J. Syst. Evol. Microbiol.">
        <title>The Global Catalogue of Microorganisms (GCM) 10K type strain sequencing project: providing services to taxonomists for standard genome sequencing and annotation.</title>
        <authorList>
            <consortium name="The Broad Institute Genomics Platform"/>
            <consortium name="The Broad Institute Genome Sequencing Center for Infectious Disease"/>
            <person name="Wu L."/>
            <person name="Ma J."/>
        </authorList>
    </citation>
    <scope>NUCLEOTIDE SEQUENCE [LARGE SCALE GENOMIC DNA]</scope>
    <source>
        <strain evidence="5">CCUG 61697</strain>
    </source>
</reference>
<keyword evidence="2" id="KW-0067">ATP-binding</keyword>
<evidence type="ECO:0000256" key="1">
    <source>
        <dbReference type="ARBA" id="ARBA00022741"/>
    </source>
</evidence>
<accession>A0ABW3JCC2</accession>
<keyword evidence="5" id="KW-1185">Reference proteome</keyword>
<dbReference type="Proteomes" id="UP001597102">
    <property type="component" value="Unassembled WGS sequence"/>
</dbReference>
<dbReference type="PANTHER" id="PTHR43384">
    <property type="entry name" value="SEPTUM SITE-DETERMINING PROTEIN MIND HOMOLOG, CHLOROPLASTIC-RELATED"/>
    <property type="match status" value="1"/>
</dbReference>
<evidence type="ECO:0000313" key="4">
    <source>
        <dbReference type="EMBL" id="MFD0988110.1"/>
    </source>
</evidence>
<gene>
    <name evidence="4" type="ORF">ACFQ2F_13475</name>
</gene>
<evidence type="ECO:0000256" key="3">
    <source>
        <dbReference type="SAM" id="MobiDB-lite"/>
    </source>
</evidence>
<keyword evidence="1" id="KW-0547">Nucleotide-binding</keyword>
<evidence type="ECO:0000256" key="2">
    <source>
        <dbReference type="ARBA" id="ARBA00022840"/>
    </source>
</evidence>
<comment type="caution">
    <text evidence="4">The sequence shown here is derived from an EMBL/GenBank/DDBJ whole genome shotgun (WGS) entry which is preliminary data.</text>
</comment>
<dbReference type="Gene3D" id="3.40.50.2300">
    <property type="match status" value="1"/>
</dbReference>
<dbReference type="InterPro" id="IPR011006">
    <property type="entry name" value="CheY-like_superfamily"/>
</dbReference>
<sequence>MTDAAYSIDPEDDDEAPAQGTPQRVDPIRARPVPRINIQAFCEDQDTAAAIQHASEDRRLAKAHVNVRLGGVEAAVTFFRSTSTPNLIIIESFLKGDALLADLDRLAEVCDPGTKVVAVGHVNDVLLYRELIKRGVSEYVVAPISVAQIIECISDIYANPDSDPVGQTVAFIGAKGGAGSSTVCHNTAFAISADLKDESVIVDLDLPFGTAGLDFNQDPIQGIAEALASPERMDEVLLDRLLSRCSDHLSLFAAPGTLDRTHEIESESCETVLDTVRNNVPWVALDVPHIWTEWAQQVVMRADHVVLTAAPDLANLRNAKNIVDQLKAKRVNDRPPYLVLNQVGIPKRPEISIKDFAQALELDPVVVIDFDAPLFGTAANNGQMIEEVSENSKAADQFRTLAYTLTDRVESKRESSSFLGSFLSSLGLSKSA</sequence>
<dbReference type="SUPFAM" id="SSF52172">
    <property type="entry name" value="CheY-like"/>
    <property type="match status" value="1"/>
</dbReference>
<dbReference type="RefSeq" id="WP_379090924.1">
    <property type="nucleotide sequence ID" value="NZ_JBHTJO010000002.1"/>
</dbReference>
<dbReference type="InterPro" id="IPR050625">
    <property type="entry name" value="ParA/MinD_ATPase"/>
</dbReference>
<name>A0ABW3JCC2_9HYPH</name>
<dbReference type="InterPro" id="IPR027417">
    <property type="entry name" value="P-loop_NTPase"/>
</dbReference>
<dbReference type="SUPFAM" id="SSF52540">
    <property type="entry name" value="P-loop containing nucleoside triphosphate hydrolases"/>
    <property type="match status" value="1"/>
</dbReference>
<dbReference type="PANTHER" id="PTHR43384:SF6">
    <property type="entry name" value="SEPTUM SITE-DETERMINING PROTEIN MIND HOMOLOG, CHLOROPLASTIC"/>
    <property type="match status" value="1"/>
</dbReference>
<feature type="region of interest" description="Disordered" evidence="3">
    <location>
        <begin position="1"/>
        <end position="29"/>
    </location>
</feature>
<dbReference type="EMBL" id="JBHTJO010000002">
    <property type="protein sequence ID" value="MFD0988110.1"/>
    <property type="molecule type" value="Genomic_DNA"/>
</dbReference>
<proteinExistence type="predicted"/>
<organism evidence="4 5">
    <name type="scientific">Methyloligella solikamskensis</name>
    <dbReference type="NCBI Taxonomy" id="1177756"/>
    <lineage>
        <taxon>Bacteria</taxon>
        <taxon>Pseudomonadati</taxon>
        <taxon>Pseudomonadota</taxon>
        <taxon>Alphaproteobacteria</taxon>
        <taxon>Hyphomicrobiales</taxon>
        <taxon>Hyphomicrobiaceae</taxon>
        <taxon>Methyloligella</taxon>
    </lineage>
</organism>
<dbReference type="Gene3D" id="3.40.50.300">
    <property type="entry name" value="P-loop containing nucleotide triphosphate hydrolases"/>
    <property type="match status" value="1"/>
</dbReference>